<dbReference type="InterPro" id="IPR016181">
    <property type="entry name" value="Acyl_CoA_acyltransferase"/>
</dbReference>
<dbReference type="Pfam" id="PF00583">
    <property type="entry name" value="Acetyltransf_1"/>
    <property type="match status" value="1"/>
</dbReference>
<gene>
    <name evidence="4" type="ORF">DEO68_08530</name>
</gene>
<dbReference type="PROSITE" id="PS51186">
    <property type="entry name" value="GNAT"/>
    <property type="match status" value="1"/>
</dbReference>
<dbReference type="CDD" id="cd04301">
    <property type="entry name" value="NAT_SF"/>
    <property type="match status" value="1"/>
</dbReference>
<dbReference type="PANTHER" id="PTHR43877">
    <property type="entry name" value="AMINOALKYLPHOSPHONATE N-ACETYLTRANSFERASE-RELATED-RELATED"/>
    <property type="match status" value="1"/>
</dbReference>
<protein>
    <submittedName>
        <fullName evidence="4">GNAT family N-acetyltransferase</fullName>
    </submittedName>
</protein>
<dbReference type="InterPro" id="IPR050832">
    <property type="entry name" value="Bact_Acetyltransf"/>
</dbReference>
<dbReference type="EMBL" id="DOTR01000043">
    <property type="protein sequence ID" value="HCA02210.1"/>
    <property type="molecule type" value="Genomic_DNA"/>
</dbReference>
<dbReference type="GO" id="GO:0016747">
    <property type="term" value="F:acyltransferase activity, transferring groups other than amino-acyl groups"/>
    <property type="evidence" value="ECO:0007669"/>
    <property type="project" value="InterPro"/>
</dbReference>
<dbReference type="InterPro" id="IPR000182">
    <property type="entry name" value="GNAT_dom"/>
</dbReference>
<name>A0A3D0KFY9_9GAMM</name>
<sequence length="153" mass="17214">MTKVRAATIDDLDVLTELLDGYRQFYNQPSDVGAARDFLRQRFGLADSRILVSENSDGNLTGFVQLYPGVSTVGLNARWTLNDLFVLPECRDKGTGRALMEAATQLAREHGVARLILMTQVENERAQHLYESLDWQRNTAFYGYLLDLTSSPP</sequence>
<dbReference type="Gene3D" id="3.40.630.30">
    <property type="match status" value="1"/>
</dbReference>
<reference evidence="4" key="1">
    <citation type="journal article" date="2018" name="Nat. Biotechnol.">
        <title>A standardized bacterial taxonomy based on genome phylogeny substantially revises the tree of life.</title>
        <authorList>
            <person name="Parks D.H."/>
            <person name="Chuvochina M."/>
            <person name="Waite D.W."/>
            <person name="Rinke C."/>
            <person name="Skarshewski A."/>
            <person name="Chaumeil P.A."/>
            <person name="Hugenholtz P."/>
        </authorList>
    </citation>
    <scope>NUCLEOTIDE SEQUENCE [LARGE SCALE GENOMIC DNA]</scope>
    <source>
        <strain evidence="4">UBA11284</strain>
    </source>
</reference>
<keyword evidence="2" id="KW-0012">Acyltransferase</keyword>
<keyword evidence="1 4" id="KW-0808">Transferase</keyword>
<organism evidence="4">
    <name type="scientific">Halomonas campaniensis</name>
    <dbReference type="NCBI Taxonomy" id="213554"/>
    <lineage>
        <taxon>Bacteria</taxon>
        <taxon>Pseudomonadati</taxon>
        <taxon>Pseudomonadota</taxon>
        <taxon>Gammaproteobacteria</taxon>
        <taxon>Oceanospirillales</taxon>
        <taxon>Halomonadaceae</taxon>
        <taxon>Halomonas</taxon>
    </lineage>
</organism>
<dbReference type="AlphaFoldDB" id="A0A3D0KFY9"/>
<dbReference type="PANTHER" id="PTHR43877:SF2">
    <property type="entry name" value="AMINOALKYLPHOSPHONATE N-ACETYLTRANSFERASE-RELATED"/>
    <property type="match status" value="1"/>
</dbReference>
<accession>A0A3D0KFY9</accession>
<evidence type="ECO:0000259" key="3">
    <source>
        <dbReference type="PROSITE" id="PS51186"/>
    </source>
</evidence>
<dbReference type="SUPFAM" id="SSF55729">
    <property type="entry name" value="Acyl-CoA N-acyltransferases (Nat)"/>
    <property type="match status" value="1"/>
</dbReference>
<evidence type="ECO:0000313" key="4">
    <source>
        <dbReference type="EMBL" id="HCA02210.1"/>
    </source>
</evidence>
<evidence type="ECO:0000256" key="2">
    <source>
        <dbReference type="ARBA" id="ARBA00023315"/>
    </source>
</evidence>
<feature type="domain" description="N-acetyltransferase" evidence="3">
    <location>
        <begin position="2"/>
        <end position="153"/>
    </location>
</feature>
<evidence type="ECO:0000256" key="1">
    <source>
        <dbReference type="ARBA" id="ARBA00022679"/>
    </source>
</evidence>
<proteinExistence type="predicted"/>
<comment type="caution">
    <text evidence="4">The sequence shown here is derived from an EMBL/GenBank/DDBJ whole genome shotgun (WGS) entry which is preliminary data.</text>
</comment>